<dbReference type="AlphaFoldDB" id="A0A1H8PPQ6"/>
<dbReference type="Pfam" id="PF04413">
    <property type="entry name" value="Glycos_transf_N"/>
    <property type="match status" value="1"/>
</dbReference>
<dbReference type="OrthoDB" id="9789797at2"/>
<dbReference type="GO" id="GO:0005886">
    <property type="term" value="C:plasma membrane"/>
    <property type="evidence" value="ECO:0007669"/>
    <property type="project" value="UniProtKB-SubCell"/>
</dbReference>
<dbReference type="EC" id="2.4.99.12" evidence="3 10"/>
<feature type="active site" description="Proton acceptor" evidence="8">
    <location>
        <position position="71"/>
    </location>
</feature>
<reference evidence="12 13" key="1">
    <citation type="submission" date="2016-10" db="EMBL/GenBank/DDBJ databases">
        <authorList>
            <person name="de Groot N.N."/>
        </authorList>
    </citation>
    <scope>NUCLEOTIDE SEQUENCE [LARGE SCALE GENOMIC DNA]</scope>
    <source>
        <strain evidence="12 13">DSM 27842</strain>
    </source>
</reference>
<dbReference type="InterPro" id="IPR039901">
    <property type="entry name" value="Kdotransferase"/>
</dbReference>
<feature type="site" description="Transition state stabilizer" evidence="9">
    <location>
        <position position="141"/>
    </location>
</feature>
<dbReference type="GO" id="GO:0043842">
    <property type="term" value="F:Kdo transferase activity"/>
    <property type="evidence" value="ECO:0007669"/>
    <property type="project" value="UniProtKB-EC"/>
</dbReference>
<evidence type="ECO:0000256" key="8">
    <source>
        <dbReference type="PIRSR" id="PIRSR639901-1"/>
    </source>
</evidence>
<dbReference type="UniPathway" id="UPA00958"/>
<dbReference type="SUPFAM" id="SSF53756">
    <property type="entry name" value="UDP-Glycosyltransferase/glycogen phosphorylase"/>
    <property type="match status" value="1"/>
</dbReference>
<keyword evidence="10" id="KW-0448">Lipopolysaccharide biosynthesis</keyword>
<dbReference type="Gene3D" id="3.40.50.11720">
    <property type="entry name" value="3-Deoxy-D-manno-octulosonic-acid transferase, N-terminal domain"/>
    <property type="match status" value="1"/>
</dbReference>
<comment type="function">
    <text evidence="1 10">Involved in lipopolysaccharide (LPS) biosynthesis. Catalyzes the transfer of 3-deoxy-D-manno-octulosonate (Kdo) residue(s) from CMP-Kdo to lipid IV(A), the tetraacyldisaccharide-1,4'-bisphosphate precursor of lipid A.</text>
</comment>
<keyword evidence="10" id="KW-1003">Cell membrane</keyword>
<dbReference type="Gene3D" id="3.40.50.2000">
    <property type="entry name" value="Glycogen Phosphorylase B"/>
    <property type="match status" value="1"/>
</dbReference>
<comment type="catalytic activity">
    <reaction evidence="7 10">
        <text>lipid IVA (E. coli) + CMP-3-deoxy-beta-D-manno-octulosonate = alpha-Kdo-(2-&gt;6)-lipid IVA (E. coli) + CMP + H(+)</text>
        <dbReference type="Rhea" id="RHEA:28066"/>
        <dbReference type="ChEBI" id="CHEBI:15378"/>
        <dbReference type="ChEBI" id="CHEBI:58603"/>
        <dbReference type="ChEBI" id="CHEBI:60364"/>
        <dbReference type="ChEBI" id="CHEBI:60377"/>
        <dbReference type="ChEBI" id="CHEBI:85987"/>
        <dbReference type="EC" id="2.4.99.12"/>
    </reaction>
</comment>
<keyword evidence="13" id="KW-1185">Reference proteome</keyword>
<evidence type="ECO:0000259" key="11">
    <source>
        <dbReference type="Pfam" id="PF04413"/>
    </source>
</evidence>
<feature type="domain" description="3-deoxy-D-manno-octulosonic-acid transferase N-terminal" evidence="11">
    <location>
        <begin position="44"/>
        <end position="220"/>
    </location>
</feature>
<comment type="similarity">
    <text evidence="10">Belongs to the glycosyltransferase group 1 family.</text>
</comment>
<dbReference type="Proteomes" id="UP000198893">
    <property type="component" value="Unassembled WGS sequence"/>
</dbReference>
<evidence type="ECO:0000256" key="1">
    <source>
        <dbReference type="ARBA" id="ARBA00003394"/>
    </source>
</evidence>
<comment type="subcellular location">
    <subcellularLocation>
        <location evidence="10">Cell membrane</location>
    </subcellularLocation>
</comment>
<dbReference type="InterPro" id="IPR007507">
    <property type="entry name" value="Glycos_transf_N"/>
</dbReference>
<proteinExistence type="inferred from homology"/>
<sequence length="430" mass="46173">MRAPDPAPLTPLYQVYAAMTALSAPIIQRVVRRKLSAAGVPPGRIAERFGQPTAPRPAGRLVWFHAVSVGEFLSTLGVIETLRESDPALGILVTTTTATAAGMARKRLPSGCVHQFSPLDTPGATRRFLAHWRPDLAVFVESEIWPRQIVSVHRAGIPLALINARLSAGSLRRWSRVPRTARALLSRFACVLCQTDTTRDAVIGLGLPSERAVTTGDLKASSDPLPLDEEEAARLAPSLARRPLWVAASTHPEEEEIVSAAHRRFTERYPDALLILAPRHPDRADVIEAALVAEGWAVARRSAGDAITGETQIYLADTLGEMGLWYHLAPIVLVAGSFVPVGGHNPYEPAHFSCAILHGPLVANFARAYADMDGQWAAREVGNATDLSEQLISLQDSADLVTLQQAAHGFATAAGSARTDAAAALRKLLN</sequence>
<keyword evidence="10" id="KW-0472">Membrane</keyword>
<accession>A0A1H8PPQ6</accession>
<evidence type="ECO:0000256" key="4">
    <source>
        <dbReference type="ARBA" id="ARBA00019077"/>
    </source>
</evidence>
<evidence type="ECO:0000256" key="5">
    <source>
        <dbReference type="ARBA" id="ARBA00022679"/>
    </source>
</evidence>
<dbReference type="STRING" id="569882.SAMN04490248_10581"/>
<evidence type="ECO:0000256" key="2">
    <source>
        <dbReference type="ARBA" id="ARBA00004713"/>
    </source>
</evidence>
<comment type="pathway">
    <text evidence="2 10">Bacterial outer membrane biogenesis; LPS core biosynthesis.</text>
</comment>
<dbReference type="InterPro" id="IPR038107">
    <property type="entry name" value="Glycos_transf_N_sf"/>
</dbReference>
<evidence type="ECO:0000256" key="7">
    <source>
        <dbReference type="ARBA" id="ARBA00049183"/>
    </source>
</evidence>
<evidence type="ECO:0000256" key="3">
    <source>
        <dbReference type="ARBA" id="ARBA00012621"/>
    </source>
</evidence>
<keyword evidence="5 10" id="KW-0808">Transferase</keyword>
<evidence type="ECO:0000313" key="12">
    <source>
        <dbReference type="EMBL" id="SEO43688.1"/>
    </source>
</evidence>
<name>A0A1H8PPQ6_9RHOB</name>
<evidence type="ECO:0000313" key="13">
    <source>
        <dbReference type="Proteomes" id="UP000198893"/>
    </source>
</evidence>
<dbReference type="PANTHER" id="PTHR42755">
    <property type="entry name" value="3-DEOXY-MANNO-OCTULOSONATE CYTIDYLYLTRANSFERASE"/>
    <property type="match status" value="1"/>
</dbReference>
<dbReference type="GO" id="GO:0009245">
    <property type="term" value="P:lipid A biosynthetic process"/>
    <property type="evidence" value="ECO:0007669"/>
    <property type="project" value="TreeGrafter"/>
</dbReference>
<evidence type="ECO:0000256" key="10">
    <source>
        <dbReference type="RuleBase" id="RU365103"/>
    </source>
</evidence>
<evidence type="ECO:0000256" key="6">
    <source>
        <dbReference type="ARBA" id="ARBA00031445"/>
    </source>
</evidence>
<gene>
    <name evidence="12" type="ORF">SAMN04490248_10581</name>
</gene>
<dbReference type="PANTHER" id="PTHR42755:SF1">
    <property type="entry name" value="3-DEOXY-D-MANNO-OCTULOSONIC ACID TRANSFERASE, MITOCHONDRIAL-RELATED"/>
    <property type="match status" value="1"/>
</dbReference>
<dbReference type="EMBL" id="FODS01000005">
    <property type="protein sequence ID" value="SEO43688.1"/>
    <property type="molecule type" value="Genomic_DNA"/>
</dbReference>
<evidence type="ECO:0000256" key="9">
    <source>
        <dbReference type="PIRSR" id="PIRSR639901-2"/>
    </source>
</evidence>
<protein>
    <recommendedName>
        <fullName evidence="4 10">3-deoxy-D-manno-octulosonic acid transferase</fullName>
        <shortName evidence="10">Kdo transferase</shortName>
        <ecNumber evidence="3 10">2.4.99.12</ecNumber>
    </recommendedName>
    <alternativeName>
        <fullName evidence="6 10">Lipid IV(A) 3-deoxy-D-manno-octulosonic acid transferase</fullName>
    </alternativeName>
</protein>
<feature type="site" description="Transition state stabilizer" evidence="9">
    <location>
        <position position="219"/>
    </location>
</feature>
<organism evidence="12 13">
    <name type="scientific">Salinihabitans flavidus</name>
    <dbReference type="NCBI Taxonomy" id="569882"/>
    <lineage>
        <taxon>Bacteria</taxon>
        <taxon>Pseudomonadati</taxon>
        <taxon>Pseudomonadota</taxon>
        <taxon>Alphaproteobacteria</taxon>
        <taxon>Rhodobacterales</taxon>
        <taxon>Roseobacteraceae</taxon>
        <taxon>Salinihabitans</taxon>
    </lineage>
</organism>
<dbReference type="GO" id="GO:0009244">
    <property type="term" value="P:lipopolysaccharide core region biosynthetic process"/>
    <property type="evidence" value="ECO:0007669"/>
    <property type="project" value="UniProtKB-UniRule"/>
</dbReference>